<name>A0ABR5F6E3_9ACTN</name>
<accession>A0ABR5F6E3</accession>
<evidence type="ECO:0008006" key="3">
    <source>
        <dbReference type="Google" id="ProtNLM"/>
    </source>
</evidence>
<sequence length="331" mass="37184">MRIGLWGATSSGKTTYLGALKLAAEQARGRTRWKVTSKDPIALSRLSELAHVLAVKRMFPEGTQHGTNTRLSWSFLGQKQVGPAGRGSQVEFALDFLDVSGKLFEDQWTGGDESEDDEDELDFDEVRGESDHATGNEAAKEQLVEHLVSCDGIIYLFDPVREEENGNSFQYFNQVLDEVVSRTFDNGRLIGNRLPHQLAVCVTKFDDPRVLGRAMSRRELEALAETPGQPKIRAGVAFRYFNMLCHERPDNSAQNIRDSIVSNFHRDHVSFHATSSIGFYIGANNRFDPADYANIVSERGQFRIRTRPQPMNVLEPLVRLVGRIRRAGTSR</sequence>
<dbReference type="InterPro" id="IPR027417">
    <property type="entry name" value="P-loop_NTPase"/>
</dbReference>
<dbReference type="EMBL" id="JWIO01000006">
    <property type="protein sequence ID" value="KLL12295.1"/>
    <property type="molecule type" value="Genomic_DNA"/>
</dbReference>
<protein>
    <recommendedName>
        <fullName evidence="3">ATP-dependent RNA helicase</fullName>
    </recommendedName>
</protein>
<organism evidence="1 2">
    <name type="scientific">Protofrankia coriariae</name>
    <dbReference type="NCBI Taxonomy" id="1562887"/>
    <lineage>
        <taxon>Bacteria</taxon>
        <taxon>Bacillati</taxon>
        <taxon>Actinomycetota</taxon>
        <taxon>Actinomycetes</taxon>
        <taxon>Frankiales</taxon>
        <taxon>Frankiaceae</taxon>
        <taxon>Protofrankia</taxon>
    </lineage>
</organism>
<evidence type="ECO:0000313" key="1">
    <source>
        <dbReference type="EMBL" id="KLL12295.1"/>
    </source>
</evidence>
<keyword evidence="2" id="KW-1185">Reference proteome</keyword>
<comment type="caution">
    <text evidence="1">The sequence shown here is derived from an EMBL/GenBank/DDBJ whole genome shotgun (WGS) entry which is preliminary data.</text>
</comment>
<reference evidence="1 2" key="1">
    <citation type="submission" date="2014-12" db="EMBL/GenBank/DDBJ databases">
        <title>Frankia sp. BMG5.1 draft genome.</title>
        <authorList>
            <person name="Gtari M."/>
            <person name="Ghodhbane-Gtari F."/>
            <person name="Nouioui I."/>
            <person name="Ktari A."/>
            <person name="Hezbri K."/>
            <person name="Mimouni W."/>
            <person name="Sbissi I."/>
            <person name="Ayari A."/>
            <person name="Yamanaka T."/>
            <person name="Normand P."/>
            <person name="Tisa L.S."/>
            <person name="Boudabous A."/>
        </authorList>
    </citation>
    <scope>NUCLEOTIDE SEQUENCE [LARGE SCALE GENOMIC DNA]</scope>
    <source>
        <strain evidence="1 2">BMG5.1</strain>
    </source>
</reference>
<dbReference type="RefSeq" id="WP_047222131.1">
    <property type="nucleotide sequence ID" value="NZ_JWIO01000006.1"/>
</dbReference>
<dbReference type="SUPFAM" id="SSF52540">
    <property type="entry name" value="P-loop containing nucleoside triphosphate hydrolases"/>
    <property type="match status" value="1"/>
</dbReference>
<gene>
    <name evidence="1" type="ORF">FrCorBMG51_06360</name>
</gene>
<evidence type="ECO:0000313" key="2">
    <source>
        <dbReference type="Proteomes" id="UP000035425"/>
    </source>
</evidence>
<proteinExistence type="predicted"/>
<dbReference type="Proteomes" id="UP000035425">
    <property type="component" value="Unassembled WGS sequence"/>
</dbReference>